<dbReference type="InterPro" id="IPR013424">
    <property type="entry name" value="Ice-binding_C"/>
</dbReference>
<evidence type="ECO:0000256" key="1">
    <source>
        <dbReference type="SAM" id="SignalP"/>
    </source>
</evidence>
<gene>
    <name evidence="2" type="ORF">DYY88_21445</name>
</gene>
<organism evidence="2 3">
    <name type="scientific">Leptolyngbya iicbica LK</name>
    <dbReference type="NCBI Taxonomy" id="2294035"/>
    <lineage>
        <taxon>Bacteria</taxon>
        <taxon>Bacillati</taxon>
        <taxon>Cyanobacteriota</taxon>
        <taxon>Cyanophyceae</taxon>
        <taxon>Leptolyngbyales</taxon>
        <taxon>Leptolyngbyaceae</taxon>
        <taxon>Leptolyngbya group</taxon>
        <taxon>Leptolyngbya</taxon>
        <taxon>Leptolyngbya iicbica</taxon>
    </lineage>
</organism>
<keyword evidence="1" id="KW-0732">Signal</keyword>
<dbReference type="Proteomes" id="UP000292459">
    <property type="component" value="Unassembled WGS sequence"/>
</dbReference>
<proteinExistence type="predicted"/>
<feature type="chain" id="PRO_5020392831" evidence="1">
    <location>
        <begin position="24"/>
        <end position="283"/>
    </location>
</feature>
<name>A0A4Q7E189_9CYAN</name>
<evidence type="ECO:0000313" key="2">
    <source>
        <dbReference type="EMBL" id="RZM75200.1"/>
    </source>
</evidence>
<dbReference type="RefSeq" id="WP_052288671.1">
    <property type="nucleotide sequence ID" value="NZ_QVFV01000009.1"/>
</dbReference>
<dbReference type="OrthoDB" id="532030at2"/>
<feature type="signal peptide" evidence="1">
    <location>
        <begin position="1"/>
        <end position="23"/>
    </location>
</feature>
<sequence length="283" mass="29337">MMLHKMTVAVAGSLAWAMVSAGAGVAQVDYAQDSFTDGVAGSVNGANSAYELYGTGYRQVGSQLVVGISSNLPFGGASAQGGLNGTISWGDMFFNFAPEQDFTSALTSGQVYGVRFAEANDSSVALGVYQVDAVSSVTGVNSGFNSLSAYRNNAGTVNPTLGDVYLLDDAFDYLPQTESNNMISSTSGGTLGDVEVLDAAALTSYGFDFDSNLDQTGSQTYGFKFDISKLPGGRFIAHLWAECFNEGTAFEGEIASVPEPTSALALAVVGGVAWARKRKASNA</sequence>
<reference evidence="2 3" key="1">
    <citation type="submission" date="2018-11" db="EMBL/GenBank/DDBJ databases">
        <title>Whole genome sequencing of an environmental sample.</title>
        <authorList>
            <person name="Sarangi A.N."/>
            <person name="Singh D."/>
            <person name="Tripathy S."/>
        </authorList>
    </citation>
    <scope>NUCLEOTIDE SEQUENCE [LARGE SCALE GENOMIC DNA]</scope>
    <source>
        <strain evidence="2 3">Lakshadweep</strain>
    </source>
</reference>
<evidence type="ECO:0000313" key="3">
    <source>
        <dbReference type="Proteomes" id="UP000292459"/>
    </source>
</evidence>
<dbReference type="NCBIfam" id="NF041930">
    <property type="entry name" value="Xrt_dep_XDD3"/>
    <property type="match status" value="1"/>
</dbReference>
<dbReference type="EMBL" id="QVFV01000009">
    <property type="protein sequence ID" value="RZM75200.1"/>
    <property type="molecule type" value="Genomic_DNA"/>
</dbReference>
<keyword evidence="3" id="KW-1185">Reference proteome</keyword>
<dbReference type="AlphaFoldDB" id="A0A4Q7E189"/>
<comment type="caution">
    <text evidence="2">The sequence shown here is derived from an EMBL/GenBank/DDBJ whole genome shotgun (WGS) entry which is preliminary data.</text>
</comment>
<accession>A0A4Q7E189</accession>
<dbReference type="NCBIfam" id="TIGR02595">
    <property type="entry name" value="PEP_CTERM"/>
    <property type="match status" value="1"/>
</dbReference>
<protein>
    <submittedName>
        <fullName evidence="2">PEP-CTERM sorting domain-containing protein</fullName>
    </submittedName>
</protein>